<evidence type="ECO:0000313" key="2">
    <source>
        <dbReference type="Proteomes" id="UP001151760"/>
    </source>
</evidence>
<protein>
    <recommendedName>
        <fullName evidence="3">Aminotransferase-like plant mobile domain-containing protein</fullName>
    </recommendedName>
</protein>
<gene>
    <name evidence="1" type="ORF">Tco_1016674</name>
</gene>
<evidence type="ECO:0000313" key="1">
    <source>
        <dbReference type="EMBL" id="GJT65194.1"/>
    </source>
</evidence>
<dbReference type="PANTHER" id="PTHR34835">
    <property type="entry name" value="OS07G0283600 PROTEIN-RELATED"/>
    <property type="match status" value="1"/>
</dbReference>
<dbReference type="PANTHER" id="PTHR34835:SF90">
    <property type="entry name" value="AMINOTRANSFERASE-LIKE PLANT MOBILE DOMAIN-CONTAINING PROTEIN"/>
    <property type="match status" value="1"/>
</dbReference>
<feature type="non-terminal residue" evidence="1">
    <location>
        <position position="225"/>
    </location>
</feature>
<dbReference type="Proteomes" id="UP001151760">
    <property type="component" value="Unassembled WGS sequence"/>
</dbReference>
<proteinExistence type="predicted"/>
<comment type="caution">
    <text evidence="1">The sequence shown here is derived from an EMBL/GenBank/DDBJ whole genome shotgun (WGS) entry which is preliminary data.</text>
</comment>
<dbReference type="EMBL" id="BQNB010017612">
    <property type="protein sequence ID" value="GJT65194.1"/>
    <property type="molecule type" value="Genomic_DNA"/>
</dbReference>
<evidence type="ECO:0008006" key="3">
    <source>
        <dbReference type="Google" id="ProtNLM"/>
    </source>
</evidence>
<name>A0ABQ5FQB5_9ASTR</name>
<reference evidence="1" key="1">
    <citation type="journal article" date="2022" name="Int. J. Mol. Sci.">
        <title>Draft Genome of Tanacetum Coccineum: Genomic Comparison of Closely Related Tanacetum-Family Plants.</title>
        <authorList>
            <person name="Yamashiro T."/>
            <person name="Shiraishi A."/>
            <person name="Nakayama K."/>
            <person name="Satake H."/>
        </authorList>
    </citation>
    <scope>NUCLEOTIDE SEQUENCE</scope>
</reference>
<keyword evidence="2" id="KW-1185">Reference proteome</keyword>
<sequence>MSDTESDYTIQRKVSKKKATKKGSFGTFDKYNEVEIKKNGKRPTVEKDSNFEDAVINCDALGIMGLWVVKNFNPKTCTLVIEDGSMIKITRELIHDMLGIPMGDIKVKYLKEKNLLDLVTAKWRGMVPKIVNHENKIPISQLETFLCTLSEADWLFNIRFLSLFFSIFGQGNKDDTINERLIPYLDETDKIHQMDWCSYVLESLVKECTGFNASNKFSGPLLLLV</sequence>
<organism evidence="1 2">
    <name type="scientific">Tanacetum coccineum</name>
    <dbReference type="NCBI Taxonomy" id="301880"/>
    <lineage>
        <taxon>Eukaryota</taxon>
        <taxon>Viridiplantae</taxon>
        <taxon>Streptophyta</taxon>
        <taxon>Embryophyta</taxon>
        <taxon>Tracheophyta</taxon>
        <taxon>Spermatophyta</taxon>
        <taxon>Magnoliopsida</taxon>
        <taxon>eudicotyledons</taxon>
        <taxon>Gunneridae</taxon>
        <taxon>Pentapetalae</taxon>
        <taxon>asterids</taxon>
        <taxon>campanulids</taxon>
        <taxon>Asterales</taxon>
        <taxon>Asteraceae</taxon>
        <taxon>Asteroideae</taxon>
        <taxon>Anthemideae</taxon>
        <taxon>Anthemidinae</taxon>
        <taxon>Tanacetum</taxon>
    </lineage>
</organism>
<reference evidence="1" key="2">
    <citation type="submission" date="2022-01" db="EMBL/GenBank/DDBJ databases">
        <authorList>
            <person name="Yamashiro T."/>
            <person name="Shiraishi A."/>
            <person name="Satake H."/>
            <person name="Nakayama K."/>
        </authorList>
    </citation>
    <scope>NUCLEOTIDE SEQUENCE</scope>
</reference>
<accession>A0ABQ5FQB5</accession>